<evidence type="ECO:0000313" key="2">
    <source>
        <dbReference type="EMBL" id="PQB05839.1"/>
    </source>
</evidence>
<feature type="transmembrane region" description="Helical" evidence="1">
    <location>
        <begin position="113"/>
        <end position="131"/>
    </location>
</feature>
<reference evidence="2 3" key="1">
    <citation type="submission" date="2016-11" db="EMBL/GenBank/DDBJ databases">
        <title>Trade-off between light-utilization and light-protection in marine flavobacteria.</title>
        <authorList>
            <person name="Kumagai Y."/>
        </authorList>
    </citation>
    <scope>NUCLEOTIDE SEQUENCE [LARGE SCALE GENOMIC DNA]</scope>
    <source>
        <strain evidence="2 3">NBRC 107741</strain>
    </source>
</reference>
<dbReference type="Proteomes" id="UP000239800">
    <property type="component" value="Unassembled WGS sequence"/>
</dbReference>
<evidence type="ECO:0000313" key="3">
    <source>
        <dbReference type="Proteomes" id="UP000239800"/>
    </source>
</evidence>
<comment type="caution">
    <text evidence="2">The sequence shown here is derived from an EMBL/GenBank/DDBJ whole genome shotgun (WGS) entry which is preliminary data.</text>
</comment>
<protein>
    <submittedName>
        <fullName evidence="2">Lysine transporter LysE</fullName>
    </submittedName>
</protein>
<keyword evidence="3" id="KW-1185">Reference proteome</keyword>
<feature type="transmembrane region" description="Helical" evidence="1">
    <location>
        <begin position="74"/>
        <end position="92"/>
    </location>
</feature>
<feature type="transmembrane region" description="Helical" evidence="1">
    <location>
        <begin position="151"/>
        <end position="172"/>
    </location>
</feature>
<feature type="transmembrane region" description="Helical" evidence="1">
    <location>
        <begin position="184"/>
        <end position="205"/>
    </location>
</feature>
<sequence length="208" mass="23383">MSLLYNAFIAFFGSMIGVIPPGLLNMSAAKISMESGRKSALLFSSGVALTVCIQTCIALLFARYLDRHPEVIDLLQKVALGIFFTLTIYFFFFAKDTRQQRPKTVNRSGVNRFFYGMFLAALNLLPLPYWVYISITLNNFGWFSFDQSGIAIASIASGAGTFTMLSLYSRFFRTREEAHNLRINMNYIIGLITATITVVTLVKIIRSF</sequence>
<feature type="transmembrane region" description="Helical" evidence="1">
    <location>
        <begin position="6"/>
        <end position="28"/>
    </location>
</feature>
<proteinExistence type="predicted"/>
<keyword evidence="1" id="KW-0812">Transmembrane</keyword>
<dbReference type="OrthoDB" id="1451945at2"/>
<gene>
    <name evidence="2" type="ORF">BST85_13725</name>
</gene>
<name>A0A2S7KT83_9FLAO</name>
<dbReference type="AlphaFoldDB" id="A0A2S7KT83"/>
<accession>A0A2S7KT83</accession>
<evidence type="ECO:0000256" key="1">
    <source>
        <dbReference type="SAM" id="Phobius"/>
    </source>
</evidence>
<dbReference type="RefSeq" id="WP_104813791.1">
    <property type="nucleotide sequence ID" value="NZ_MQUB01000001.1"/>
</dbReference>
<feature type="transmembrane region" description="Helical" evidence="1">
    <location>
        <begin position="40"/>
        <end position="62"/>
    </location>
</feature>
<keyword evidence="1" id="KW-1133">Transmembrane helix</keyword>
<dbReference type="EMBL" id="MQUB01000001">
    <property type="protein sequence ID" value="PQB05839.1"/>
    <property type="molecule type" value="Genomic_DNA"/>
</dbReference>
<keyword evidence="1" id="KW-0472">Membrane</keyword>
<organism evidence="2 3">
    <name type="scientific">Aureitalea marina</name>
    <dbReference type="NCBI Taxonomy" id="930804"/>
    <lineage>
        <taxon>Bacteria</taxon>
        <taxon>Pseudomonadati</taxon>
        <taxon>Bacteroidota</taxon>
        <taxon>Flavobacteriia</taxon>
        <taxon>Flavobacteriales</taxon>
        <taxon>Flavobacteriaceae</taxon>
        <taxon>Aureitalea</taxon>
    </lineage>
</organism>